<name>T1A9D1_9ZZZZ</name>
<sequence>MVPGSADVQASFSPVAKFYGAIVTPCPPRRGNRKGAVECGVKFCCGRWWRTMTASTKEAAQVSLDRFWSTTGDDRLRPPGRYLEPGELSKGDRPRWPSVRELAEAEVLIALPLLPYPATIEVARFVDDKASVAFRGNRYSLPPGMGGVELTLRHRLGTGTLEVFSPAGIELVSHRLAVSGAGQMVRTVEHRAALEAVVLSQFSTARPCDRKANKPPGQAALKERARLLGPVEKEPSVDLDEIAKVIALAFPAMTSAGEVSP</sequence>
<organism evidence="1">
    <name type="scientific">mine drainage metagenome</name>
    <dbReference type="NCBI Taxonomy" id="410659"/>
    <lineage>
        <taxon>unclassified sequences</taxon>
        <taxon>metagenomes</taxon>
        <taxon>ecological metagenomes</taxon>
    </lineage>
</organism>
<dbReference type="AlphaFoldDB" id="T1A9D1"/>
<evidence type="ECO:0000313" key="1">
    <source>
        <dbReference type="EMBL" id="EQD38445.1"/>
    </source>
</evidence>
<dbReference type="EMBL" id="AUZZ01008263">
    <property type="protein sequence ID" value="EQD38445.1"/>
    <property type="molecule type" value="Genomic_DNA"/>
</dbReference>
<reference evidence="1" key="2">
    <citation type="journal article" date="2014" name="ISME J.">
        <title>Microbial stratification in low pH oxic and suboxic macroscopic growths along an acid mine drainage.</title>
        <authorList>
            <person name="Mendez-Garcia C."/>
            <person name="Mesa V."/>
            <person name="Sprenger R.R."/>
            <person name="Richter M."/>
            <person name="Diez M.S."/>
            <person name="Solano J."/>
            <person name="Bargiela R."/>
            <person name="Golyshina O.V."/>
            <person name="Manteca A."/>
            <person name="Ramos J.L."/>
            <person name="Gallego J.R."/>
            <person name="Llorente I."/>
            <person name="Martins Dos Santos V.A."/>
            <person name="Jensen O.N."/>
            <person name="Pelaez A.I."/>
            <person name="Sanchez J."/>
            <person name="Ferrer M."/>
        </authorList>
    </citation>
    <scope>NUCLEOTIDE SEQUENCE</scope>
</reference>
<reference evidence="1" key="1">
    <citation type="submission" date="2013-08" db="EMBL/GenBank/DDBJ databases">
        <authorList>
            <person name="Mendez C."/>
            <person name="Richter M."/>
            <person name="Ferrer M."/>
            <person name="Sanchez J."/>
        </authorList>
    </citation>
    <scope>NUCLEOTIDE SEQUENCE</scope>
</reference>
<accession>T1A9D1</accession>
<comment type="caution">
    <text evidence="1">The sequence shown here is derived from an EMBL/GenBank/DDBJ whole genome shotgun (WGS) entry which is preliminary data.</text>
</comment>
<proteinExistence type="predicted"/>
<gene>
    <name evidence="1" type="ORF">B2A_11448</name>
</gene>
<protein>
    <submittedName>
        <fullName evidence="1">Transposase IstA protein</fullName>
    </submittedName>
</protein>